<protein>
    <submittedName>
        <fullName evidence="1">YesU family protein</fullName>
    </submittedName>
</protein>
<comment type="caution">
    <text evidence="1">The sequence shown here is derived from an EMBL/GenBank/DDBJ whole genome shotgun (WGS) entry which is preliminary data.</text>
</comment>
<dbReference type="Proteomes" id="UP001600894">
    <property type="component" value="Unassembled WGS sequence"/>
</dbReference>
<reference evidence="1 2" key="1">
    <citation type="submission" date="2024-04" db="EMBL/GenBank/DDBJ databases">
        <title>Defined microbial consortia suppress multidrug-resistant proinflammatory Enterobacteriaceae via ecological control.</title>
        <authorList>
            <person name="Furuichi M."/>
            <person name="Kawaguchi T."/>
            <person name="Pust M."/>
            <person name="Yasuma K."/>
            <person name="Plichta D."/>
            <person name="Hasegawa N."/>
            <person name="Ohya T."/>
            <person name="Bhattarai S."/>
            <person name="Sasajima S."/>
            <person name="Aoto Y."/>
            <person name="Tuganbaev T."/>
            <person name="Yaginuma M."/>
            <person name="Ueda M."/>
            <person name="Okahashi N."/>
            <person name="Amafuji K."/>
            <person name="Kiridooshi Y."/>
            <person name="Sugita K."/>
            <person name="Strazar M."/>
            <person name="Skelly A."/>
            <person name="Suda W."/>
            <person name="Hattori M."/>
            <person name="Nakamoto N."/>
            <person name="Caballero S."/>
            <person name="Norman J."/>
            <person name="Olle B."/>
            <person name="Tanoue T."/>
            <person name="Arita M."/>
            <person name="Bucci V."/>
            <person name="Atarashi K."/>
            <person name="Xavier R."/>
            <person name="Honda K."/>
        </authorList>
    </citation>
    <scope>NUCLEOTIDE SEQUENCE [LARGE SCALE GENOMIC DNA]</scope>
    <source>
        <strain evidence="2">f13</strain>
    </source>
</reference>
<dbReference type="SUPFAM" id="SSF49899">
    <property type="entry name" value="Concanavalin A-like lectins/glucanases"/>
    <property type="match status" value="1"/>
</dbReference>
<organism evidence="1 2">
    <name type="scientific">Enterocloster alcoholdehydrogenati</name>
    <dbReference type="NCBI Taxonomy" id="2547410"/>
    <lineage>
        <taxon>Bacteria</taxon>
        <taxon>Bacillati</taxon>
        <taxon>Bacillota</taxon>
        <taxon>Clostridia</taxon>
        <taxon>Lachnospirales</taxon>
        <taxon>Lachnospiraceae</taxon>
        <taxon>Enterocloster</taxon>
    </lineage>
</organism>
<dbReference type="InterPro" id="IPR015305">
    <property type="entry name" value="DUF1961"/>
</dbReference>
<dbReference type="InterPro" id="IPR013320">
    <property type="entry name" value="ConA-like_dom_sf"/>
</dbReference>
<dbReference type="RefSeq" id="WP_390469418.1">
    <property type="nucleotide sequence ID" value="NZ_BAABXL010000001.1"/>
</dbReference>
<dbReference type="EMBL" id="BAABXL010000001">
    <property type="protein sequence ID" value="GAA6268032.1"/>
    <property type="molecule type" value="Genomic_DNA"/>
</dbReference>
<accession>A0ABQ0AVH1</accession>
<evidence type="ECO:0000313" key="1">
    <source>
        <dbReference type="EMBL" id="GAA6268032.1"/>
    </source>
</evidence>
<evidence type="ECO:0000313" key="2">
    <source>
        <dbReference type="Proteomes" id="UP001600894"/>
    </source>
</evidence>
<gene>
    <name evidence="1" type="ORF">F130042H8_10920</name>
</gene>
<dbReference type="Pfam" id="PF09224">
    <property type="entry name" value="DUF1961"/>
    <property type="match status" value="1"/>
</dbReference>
<dbReference type="Gene3D" id="2.60.120.200">
    <property type="match status" value="1"/>
</dbReference>
<proteinExistence type="predicted"/>
<name>A0ABQ0AVH1_9FIRM</name>
<keyword evidence="2" id="KW-1185">Reference proteome</keyword>
<sequence length="220" mass="25114">MVKGPIYTNPLKCPEDLRGFRLEGQAEMTFSEEGMVLENRLSPKEGQKANFVLWCDRVFPADIRICWEFRPLREPGLAMLFFAAGGQNGEDVFDPALKPRTGIYDQYHHGDINAFHLSYFRRKEPDERAFHTCNLRKSYGFHLTAQGADPIPAAADADRMYRLCVEKKGGRIRFLTEELELLRFDDDGQTFGPLLGVGRIGFRQLAPMAGAYRNLEVYTL</sequence>